<keyword evidence="1" id="KW-0472">Membrane</keyword>
<evidence type="ECO:0000256" key="1">
    <source>
        <dbReference type="SAM" id="Phobius"/>
    </source>
</evidence>
<protein>
    <submittedName>
        <fullName evidence="2">Uncharacterized protein</fullName>
    </submittedName>
</protein>
<feature type="transmembrane region" description="Helical" evidence="1">
    <location>
        <begin position="53"/>
        <end position="72"/>
    </location>
</feature>
<keyword evidence="1" id="KW-0812">Transmembrane</keyword>
<dbReference type="EMBL" id="KQ423531">
    <property type="protein sequence ID" value="KOF72693.1"/>
    <property type="molecule type" value="Genomic_DNA"/>
</dbReference>
<evidence type="ECO:0000313" key="2">
    <source>
        <dbReference type="EMBL" id="KOF72693.1"/>
    </source>
</evidence>
<dbReference type="AlphaFoldDB" id="A0A0L8G746"/>
<accession>A0A0L8G746</accession>
<keyword evidence="1" id="KW-1133">Transmembrane helix</keyword>
<organism evidence="2">
    <name type="scientific">Octopus bimaculoides</name>
    <name type="common">California two-spotted octopus</name>
    <dbReference type="NCBI Taxonomy" id="37653"/>
    <lineage>
        <taxon>Eukaryota</taxon>
        <taxon>Metazoa</taxon>
        <taxon>Spiralia</taxon>
        <taxon>Lophotrochozoa</taxon>
        <taxon>Mollusca</taxon>
        <taxon>Cephalopoda</taxon>
        <taxon>Coleoidea</taxon>
        <taxon>Octopodiformes</taxon>
        <taxon>Octopoda</taxon>
        <taxon>Incirrata</taxon>
        <taxon>Octopodidae</taxon>
        <taxon>Octopus</taxon>
    </lineage>
</organism>
<sequence length="75" mass="9341">MKLSKKKKKELDFVLNFQFSFLVKYLMPLHSFSPFFICIVCMAIYIYKKTQMFYFYLVIFYRIIFLIAKLFYKKM</sequence>
<feature type="transmembrane region" description="Helical" evidence="1">
    <location>
        <begin position="21"/>
        <end position="47"/>
    </location>
</feature>
<reference evidence="2" key="1">
    <citation type="submission" date="2015-07" db="EMBL/GenBank/DDBJ databases">
        <title>MeaNS - Measles Nucleotide Surveillance Program.</title>
        <authorList>
            <person name="Tran T."/>
            <person name="Druce J."/>
        </authorList>
    </citation>
    <scope>NUCLEOTIDE SEQUENCE</scope>
    <source>
        <strain evidence="2">UCB-OBI-ISO-001</strain>
        <tissue evidence="2">Gonad</tissue>
    </source>
</reference>
<name>A0A0L8G746_OCTBM</name>
<proteinExistence type="predicted"/>
<gene>
    <name evidence="2" type="ORF">OCBIM_22039057mg</name>
</gene>